<dbReference type="RefSeq" id="WP_209973206.1">
    <property type="nucleotide sequence ID" value="NZ_JAGGLB010000013.1"/>
</dbReference>
<dbReference type="InterPro" id="IPR036390">
    <property type="entry name" value="WH_DNA-bd_sf"/>
</dbReference>
<comment type="caution">
    <text evidence="3">The sequence shown here is derived from an EMBL/GenBank/DDBJ whole genome shotgun (WGS) entry which is preliminary data.</text>
</comment>
<protein>
    <submittedName>
        <fullName evidence="3">DNA-binding transcriptional regulator YafY</fullName>
    </submittedName>
</protein>
<feature type="domain" description="Helix-turn-helix type 11" evidence="1">
    <location>
        <begin position="8"/>
        <end position="60"/>
    </location>
</feature>
<dbReference type="InterPro" id="IPR026881">
    <property type="entry name" value="WYL_dom"/>
</dbReference>
<dbReference type="Gene3D" id="1.10.10.10">
    <property type="entry name" value="Winged helix-like DNA-binding domain superfamily/Winged helix DNA-binding domain"/>
    <property type="match status" value="1"/>
</dbReference>
<dbReference type="SUPFAM" id="SSF46785">
    <property type="entry name" value="Winged helix' DNA-binding domain"/>
    <property type="match status" value="1"/>
</dbReference>
<evidence type="ECO:0000313" key="4">
    <source>
        <dbReference type="Proteomes" id="UP001519287"/>
    </source>
</evidence>
<dbReference type="PROSITE" id="PS52050">
    <property type="entry name" value="WYL"/>
    <property type="match status" value="1"/>
</dbReference>
<dbReference type="InterPro" id="IPR013196">
    <property type="entry name" value="HTH_11"/>
</dbReference>
<dbReference type="InterPro" id="IPR036388">
    <property type="entry name" value="WH-like_DNA-bd_sf"/>
</dbReference>
<dbReference type="PANTHER" id="PTHR34580">
    <property type="match status" value="1"/>
</dbReference>
<dbReference type="PANTHER" id="PTHR34580:SF3">
    <property type="entry name" value="PROTEIN PAFB"/>
    <property type="match status" value="1"/>
</dbReference>
<accession>A0ABS4IXM4</accession>
<dbReference type="EMBL" id="JAGGLB010000013">
    <property type="protein sequence ID" value="MBP1992312.1"/>
    <property type="molecule type" value="Genomic_DNA"/>
</dbReference>
<dbReference type="Pfam" id="PF08279">
    <property type="entry name" value="HTH_11"/>
    <property type="match status" value="1"/>
</dbReference>
<evidence type="ECO:0000313" key="3">
    <source>
        <dbReference type="EMBL" id="MBP1992312.1"/>
    </source>
</evidence>
<proteinExistence type="predicted"/>
<dbReference type="PIRSF" id="PIRSF016838">
    <property type="entry name" value="PafC"/>
    <property type="match status" value="1"/>
</dbReference>
<evidence type="ECO:0000259" key="1">
    <source>
        <dbReference type="Pfam" id="PF08279"/>
    </source>
</evidence>
<dbReference type="Pfam" id="PF13280">
    <property type="entry name" value="WYL"/>
    <property type="match status" value="1"/>
</dbReference>
<dbReference type="Proteomes" id="UP001519287">
    <property type="component" value="Unassembled WGS sequence"/>
</dbReference>
<reference evidence="3 4" key="1">
    <citation type="submission" date="2021-03" db="EMBL/GenBank/DDBJ databases">
        <title>Genomic Encyclopedia of Type Strains, Phase IV (KMG-IV): sequencing the most valuable type-strain genomes for metagenomic binning, comparative biology and taxonomic classification.</title>
        <authorList>
            <person name="Goeker M."/>
        </authorList>
    </citation>
    <scope>NUCLEOTIDE SEQUENCE [LARGE SCALE GENOMIC DNA]</scope>
    <source>
        <strain evidence="3 4">DSM 26048</strain>
    </source>
</reference>
<feature type="domain" description="WYL" evidence="2">
    <location>
        <begin position="139"/>
        <end position="205"/>
    </location>
</feature>
<dbReference type="InterPro" id="IPR051534">
    <property type="entry name" value="CBASS_pafABC_assoc_protein"/>
</dbReference>
<keyword evidence="3" id="KW-0238">DNA-binding</keyword>
<dbReference type="InterPro" id="IPR028349">
    <property type="entry name" value="PafC-like"/>
</dbReference>
<keyword evidence="4" id="KW-1185">Reference proteome</keyword>
<evidence type="ECO:0000259" key="2">
    <source>
        <dbReference type="Pfam" id="PF13280"/>
    </source>
</evidence>
<name>A0ABS4IXM4_9BACL</name>
<dbReference type="GO" id="GO:0003677">
    <property type="term" value="F:DNA binding"/>
    <property type="evidence" value="ECO:0007669"/>
    <property type="project" value="UniProtKB-KW"/>
</dbReference>
<sequence length="326" mass="37525">MAKSDQMLSILWLLRSRERMTAEELAEALEISIRTVYRYIDSLCASGVPVVSEPGYGGGYSLPKNFHKAPLFFDSTELKAMVHAAQFAEKAGYPFVQALEKALTKMRQHMNGRQIDDLNRHVGGIEVLSYLEHNAAESILQTLEHAAADCLTLSISYLKWKGQAPEKRQLNPYGLVHRNHKWYLLAYCLVRQDIRVFRVDRIMEAVASDTNFEKPLDFSVREYFEELMMPKGIEPGEQIVDMKIRGELQALDQLCDHWVLRDYLIARDGEMAHFQLDYSGMMAFMPQTLLFYGKRLDVVEPEELKHKLIETALDLAKHYTNIPDHN</sequence>
<gene>
    <name evidence="3" type="ORF">J2Z66_003920</name>
</gene>
<organism evidence="3 4">
    <name type="scientific">Paenibacillus eucommiae</name>
    <dbReference type="NCBI Taxonomy" id="1355755"/>
    <lineage>
        <taxon>Bacteria</taxon>
        <taxon>Bacillati</taxon>
        <taxon>Bacillota</taxon>
        <taxon>Bacilli</taxon>
        <taxon>Bacillales</taxon>
        <taxon>Paenibacillaceae</taxon>
        <taxon>Paenibacillus</taxon>
    </lineage>
</organism>